<dbReference type="GO" id="GO:0006012">
    <property type="term" value="P:galactose metabolic process"/>
    <property type="evidence" value="ECO:0007669"/>
    <property type="project" value="InterPro"/>
</dbReference>
<evidence type="ECO:0000256" key="8">
    <source>
        <dbReference type="PIRSR" id="PIRSR001084-2"/>
    </source>
</evidence>
<dbReference type="Proteomes" id="UP000515511">
    <property type="component" value="Chromosome"/>
</dbReference>
<evidence type="ECO:0000256" key="9">
    <source>
        <dbReference type="PIRSR" id="PIRSR001084-3"/>
    </source>
</evidence>
<evidence type="ECO:0000256" key="5">
    <source>
        <dbReference type="ARBA" id="ARBA00023295"/>
    </source>
</evidence>
<evidence type="ECO:0000256" key="1">
    <source>
        <dbReference type="ARBA" id="ARBA00001412"/>
    </source>
</evidence>
<keyword evidence="9" id="KW-0479">Metal-binding</keyword>
<evidence type="ECO:0000313" key="13">
    <source>
        <dbReference type="EMBL" id="QNE35223.1"/>
    </source>
</evidence>
<feature type="binding site" evidence="9">
    <location>
        <position position="173"/>
    </location>
    <ligand>
        <name>Zn(2+)</name>
        <dbReference type="ChEBI" id="CHEBI:29105"/>
    </ligand>
</feature>
<comment type="catalytic activity">
    <reaction evidence="1 6">
        <text>Hydrolysis of terminal non-reducing beta-D-galactose residues in beta-D-galactosides.</text>
        <dbReference type="EC" id="3.2.1.23"/>
    </reaction>
</comment>
<dbReference type="InterPro" id="IPR017853">
    <property type="entry name" value="GH"/>
</dbReference>
<dbReference type="CDD" id="cd03143">
    <property type="entry name" value="A4_beta-galactosidase_middle_domain"/>
    <property type="match status" value="1"/>
</dbReference>
<dbReference type="Gene3D" id="3.40.50.880">
    <property type="match status" value="1"/>
</dbReference>
<dbReference type="RefSeq" id="WP_185278383.1">
    <property type="nucleotide sequence ID" value="NZ_CP043641.1"/>
</dbReference>
<dbReference type="Pfam" id="PF02449">
    <property type="entry name" value="Glyco_hydro_42"/>
    <property type="match status" value="1"/>
</dbReference>
<dbReference type="GO" id="GO:0004565">
    <property type="term" value="F:beta-galactosidase activity"/>
    <property type="evidence" value="ECO:0007669"/>
    <property type="project" value="UniProtKB-EC"/>
</dbReference>
<dbReference type="PIRSF" id="PIRSF001084">
    <property type="entry name" value="B-galactosidase"/>
    <property type="match status" value="1"/>
</dbReference>
<dbReference type="InterPro" id="IPR013529">
    <property type="entry name" value="Glyco_hydro_42_N"/>
</dbReference>
<proteinExistence type="inferred from homology"/>
<keyword evidence="5 6" id="KW-0326">Glycosidase</keyword>
<feature type="active site" description="Proton donor" evidence="7">
    <location>
        <position position="165"/>
    </location>
</feature>
<evidence type="ECO:0000259" key="11">
    <source>
        <dbReference type="Pfam" id="PF08532"/>
    </source>
</evidence>
<dbReference type="PANTHER" id="PTHR36447">
    <property type="entry name" value="BETA-GALACTOSIDASE GANA"/>
    <property type="match status" value="1"/>
</dbReference>
<gene>
    <name evidence="13" type="ORF">F1C12_08800</name>
</gene>
<evidence type="ECO:0000313" key="14">
    <source>
        <dbReference type="Proteomes" id="UP000515511"/>
    </source>
</evidence>
<dbReference type="PANTHER" id="PTHR36447:SF1">
    <property type="entry name" value="BETA-GALACTOSIDASE GANA"/>
    <property type="match status" value="1"/>
</dbReference>
<keyword evidence="9" id="KW-0862">Zinc</keyword>
<evidence type="ECO:0000256" key="3">
    <source>
        <dbReference type="ARBA" id="ARBA00012756"/>
    </source>
</evidence>
<evidence type="ECO:0000256" key="2">
    <source>
        <dbReference type="ARBA" id="ARBA00005940"/>
    </source>
</evidence>
<name>A0A7G6Y9Q8_9MICO</name>
<reference evidence="14" key="1">
    <citation type="submission" date="2019-09" db="EMBL/GenBank/DDBJ databases">
        <title>Antimicrobial potential of Antarctic Bacteria.</title>
        <authorList>
            <person name="Benaud N."/>
            <person name="Edwards R.J."/>
            <person name="Ferrari B.C."/>
        </authorList>
    </citation>
    <scope>NUCLEOTIDE SEQUENCE [LARGE SCALE GENOMIC DNA]</scope>
    <source>
        <strain evidence="14">INR9</strain>
    </source>
</reference>
<feature type="domain" description="Glycoside hydrolase family 42 N-terminal" evidence="10">
    <location>
        <begin position="29"/>
        <end position="397"/>
    </location>
</feature>
<comment type="similarity">
    <text evidence="2 6">Belongs to the glycosyl hydrolase 42 family.</text>
</comment>
<dbReference type="KEGG" id="lse:F1C12_08800"/>
<dbReference type="InterPro" id="IPR013738">
    <property type="entry name" value="Beta_galactosidase_Trimer"/>
</dbReference>
<evidence type="ECO:0000256" key="6">
    <source>
        <dbReference type="PIRNR" id="PIRNR001084"/>
    </source>
</evidence>
<dbReference type="EC" id="3.2.1.23" evidence="3 6"/>
<dbReference type="InterPro" id="IPR013739">
    <property type="entry name" value="Beta_galactosidase_C"/>
</dbReference>
<dbReference type="GO" id="GO:0009341">
    <property type="term" value="C:beta-galactosidase complex"/>
    <property type="evidence" value="ECO:0007669"/>
    <property type="project" value="InterPro"/>
</dbReference>
<organism evidence="13 14">
    <name type="scientific">Leifsonia shinshuensis</name>
    <dbReference type="NCBI Taxonomy" id="150026"/>
    <lineage>
        <taxon>Bacteria</taxon>
        <taxon>Bacillati</taxon>
        <taxon>Actinomycetota</taxon>
        <taxon>Actinomycetes</taxon>
        <taxon>Micrococcales</taxon>
        <taxon>Microbacteriaceae</taxon>
        <taxon>Leifsonia</taxon>
    </lineage>
</organism>
<evidence type="ECO:0000256" key="7">
    <source>
        <dbReference type="PIRSR" id="PIRSR001084-1"/>
    </source>
</evidence>
<keyword evidence="4 6" id="KW-0378">Hydrolase</keyword>
<dbReference type="Pfam" id="PF08533">
    <property type="entry name" value="Glyco_hydro_42C"/>
    <property type="match status" value="1"/>
</dbReference>
<sequence length="678" mass="73792">MSSSSTIGSALAALTASGRAESRLAFGCDYNPEQWDPSVWAEDIRLMREAGVTIVAINVFGWAQIQPRPDVFDFSGLDAIIELLHEAGIGINLGTGTASPPPWLSTKHPEILPVDADGVRAWPGGRQAYCPSSPVFRAAAQRLATEVVTRYGSHPAVQLWHVSNELGCHNAHCYCDVSASAFRDWLRAKYGTVDALNTAWGTTFWSQRYGAWEEVLPPRHTLSAGNPAQALDFARFSSDEVLECYRMEERIIRRLSSVPVTTNFMVTAHIRNQDYWQWAPYMDVIANDHYLDHRLPDPHQELSFAADATRGLAGGDPWLLMEQATGAVNWQPRNITKVPGELMRNTFAHVARGADGVCFFQWRASAQGTEKFHSALLPHAGTDSRKWQEVLELSRALGSVRELAGTRVVADVALVFSWEAWWATDLDSHPSEELRYLEQVHAAYRALWEAGITVDIVRPGADLSAYRTVVAPSLYLVRDDEVKAVTDFVAGGGTAVITFFSGIVDQDDRVRLGGYPGAFTNLLGLHVDEFFPLAAGGSVTLDDGATGTVWSEHIVPGAADVVATYADGPLPGSPAVTRNTFGGGSAWYVGTALDRPHLSGLLARAAQEAGVDVPADHGDGVEQVLRRGPDADYRFYINHSDETRPARAAGLELLTGAAVDGLELPPGAVRVVKTKREE</sequence>
<dbReference type="Gene3D" id="3.20.20.80">
    <property type="entry name" value="Glycosidases"/>
    <property type="match status" value="1"/>
</dbReference>
<feature type="binding site" evidence="9">
    <location>
        <position position="175"/>
    </location>
    <ligand>
        <name>Zn(2+)</name>
        <dbReference type="ChEBI" id="CHEBI:29105"/>
    </ligand>
</feature>
<evidence type="ECO:0000256" key="4">
    <source>
        <dbReference type="ARBA" id="ARBA00022801"/>
    </source>
</evidence>
<evidence type="ECO:0000259" key="12">
    <source>
        <dbReference type="Pfam" id="PF08533"/>
    </source>
</evidence>
<accession>A0A7G6Y9Q8</accession>
<feature type="binding site" evidence="9">
    <location>
        <position position="130"/>
    </location>
    <ligand>
        <name>Zn(2+)</name>
        <dbReference type="ChEBI" id="CHEBI:29105"/>
    </ligand>
</feature>
<feature type="binding site" evidence="8">
    <location>
        <position position="330"/>
    </location>
    <ligand>
        <name>substrate</name>
    </ligand>
</feature>
<dbReference type="Gene3D" id="2.60.40.1180">
    <property type="entry name" value="Golgi alpha-mannosidase II"/>
    <property type="match status" value="1"/>
</dbReference>
<dbReference type="InterPro" id="IPR013780">
    <property type="entry name" value="Glyco_hydro_b"/>
</dbReference>
<dbReference type="Pfam" id="PF08532">
    <property type="entry name" value="Glyco_hydro_42M"/>
    <property type="match status" value="1"/>
</dbReference>
<feature type="binding site" evidence="8">
    <location>
        <position position="126"/>
    </location>
    <ligand>
        <name>substrate</name>
    </ligand>
</feature>
<dbReference type="InterPro" id="IPR029062">
    <property type="entry name" value="Class_I_gatase-like"/>
</dbReference>
<feature type="domain" description="Beta-galactosidase trimerisation" evidence="11">
    <location>
        <begin position="410"/>
        <end position="611"/>
    </location>
</feature>
<dbReference type="EMBL" id="CP043641">
    <property type="protein sequence ID" value="QNE35223.1"/>
    <property type="molecule type" value="Genomic_DNA"/>
</dbReference>
<feature type="domain" description="Beta-galactosidase C-terminal" evidence="12">
    <location>
        <begin position="620"/>
        <end position="673"/>
    </location>
</feature>
<feature type="binding site" evidence="8">
    <location>
        <position position="164"/>
    </location>
    <ligand>
        <name>substrate</name>
    </ligand>
</feature>
<dbReference type="InterPro" id="IPR003476">
    <property type="entry name" value="Glyco_hydro_42"/>
</dbReference>
<dbReference type="GO" id="GO:0046872">
    <property type="term" value="F:metal ion binding"/>
    <property type="evidence" value="ECO:0007669"/>
    <property type="project" value="UniProtKB-KW"/>
</dbReference>
<dbReference type="SUPFAM" id="SSF51445">
    <property type="entry name" value="(Trans)glycosidases"/>
    <property type="match status" value="1"/>
</dbReference>
<protein>
    <recommendedName>
        <fullName evidence="3 6">Beta-galactosidase</fullName>
        <shortName evidence="6">Beta-gal</shortName>
        <ecNumber evidence="3 6">3.2.1.23</ecNumber>
    </recommendedName>
</protein>
<feature type="active site" description="Nucleophile" evidence="7">
    <location>
        <position position="322"/>
    </location>
</feature>
<dbReference type="SUPFAM" id="SSF52317">
    <property type="entry name" value="Class I glutamine amidotransferase-like"/>
    <property type="match status" value="1"/>
</dbReference>
<evidence type="ECO:0000259" key="10">
    <source>
        <dbReference type="Pfam" id="PF02449"/>
    </source>
</evidence>
<dbReference type="AlphaFoldDB" id="A0A7G6Y9Q8"/>